<feature type="domain" description="HTH LytTR-type" evidence="4">
    <location>
        <begin position="159"/>
        <end position="257"/>
    </location>
</feature>
<dbReference type="SMART" id="SM00850">
    <property type="entry name" value="LytTR"/>
    <property type="match status" value="1"/>
</dbReference>
<feature type="domain" description="Response regulatory" evidence="3">
    <location>
        <begin position="8"/>
        <end position="119"/>
    </location>
</feature>
<feature type="compositionally biased region" description="Pro residues" evidence="2">
    <location>
        <begin position="122"/>
        <end position="131"/>
    </location>
</feature>
<feature type="compositionally biased region" description="Low complexity" evidence="2">
    <location>
        <begin position="132"/>
        <end position="145"/>
    </location>
</feature>
<keyword evidence="5" id="KW-0238">DNA-binding</keyword>
<dbReference type="InterPro" id="IPR001789">
    <property type="entry name" value="Sig_transdc_resp-reg_receiver"/>
</dbReference>
<dbReference type="InterPro" id="IPR011006">
    <property type="entry name" value="CheY-like_superfamily"/>
</dbReference>
<sequence length="260" mass="29402">MANEKKITCLLVDDEPPALEILKKYVAAVAALEFSGTCNNAVEALNILQTRNIDLLFLDIQMPQLLGTDLIRTLKKPPRVIFTTAHRKFAIEGYELDAIDYLLKPISFERFLKAVNKVLDNLPPPGPPPPDGAQSAAAGSPNAASFQRVEPSRSLDPFLHLRAERKTIQVALDDILYVESIRDYVKVVTRNRTIVSKQSISSLEEFLPREAFIRIHRSYIVSLSKIESYTHDLVEIGRQQLPISRMYRLDVEKILQRRPG</sequence>
<dbReference type="InterPro" id="IPR007492">
    <property type="entry name" value="LytTR_DNA-bd_dom"/>
</dbReference>
<dbReference type="GO" id="GO:0000156">
    <property type="term" value="F:phosphorelay response regulator activity"/>
    <property type="evidence" value="ECO:0007669"/>
    <property type="project" value="InterPro"/>
</dbReference>
<feature type="region of interest" description="Disordered" evidence="2">
    <location>
        <begin position="122"/>
        <end position="150"/>
    </location>
</feature>
<evidence type="ECO:0000313" key="6">
    <source>
        <dbReference type="Proteomes" id="UP000607559"/>
    </source>
</evidence>
<dbReference type="SUPFAM" id="SSF52172">
    <property type="entry name" value="CheY-like"/>
    <property type="match status" value="1"/>
</dbReference>
<dbReference type="Pfam" id="PF00072">
    <property type="entry name" value="Response_reg"/>
    <property type="match status" value="1"/>
</dbReference>
<dbReference type="SMART" id="SM00448">
    <property type="entry name" value="REC"/>
    <property type="match status" value="1"/>
</dbReference>
<organism evidence="5 6">
    <name type="scientific">Puia dinghuensis</name>
    <dbReference type="NCBI Taxonomy" id="1792502"/>
    <lineage>
        <taxon>Bacteria</taxon>
        <taxon>Pseudomonadati</taxon>
        <taxon>Bacteroidota</taxon>
        <taxon>Chitinophagia</taxon>
        <taxon>Chitinophagales</taxon>
        <taxon>Chitinophagaceae</taxon>
        <taxon>Puia</taxon>
    </lineage>
</organism>
<dbReference type="InterPro" id="IPR046947">
    <property type="entry name" value="LytR-like"/>
</dbReference>
<name>A0A8J2XXV0_9BACT</name>
<evidence type="ECO:0000313" key="5">
    <source>
        <dbReference type="EMBL" id="GGB25216.1"/>
    </source>
</evidence>
<evidence type="ECO:0000259" key="4">
    <source>
        <dbReference type="PROSITE" id="PS50930"/>
    </source>
</evidence>
<dbReference type="RefSeq" id="WP_188938095.1">
    <property type="nucleotide sequence ID" value="NZ_BMJC01000008.1"/>
</dbReference>
<dbReference type="PROSITE" id="PS50110">
    <property type="entry name" value="RESPONSE_REGULATORY"/>
    <property type="match status" value="1"/>
</dbReference>
<gene>
    <name evidence="5" type="ORF">GCM10011511_56470</name>
</gene>
<feature type="modified residue" description="4-aspartylphosphate" evidence="1">
    <location>
        <position position="59"/>
    </location>
</feature>
<dbReference type="PANTHER" id="PTHR37299:SF1">
    <property type="entry name" value="STAGE 0 SPORULATION PROTEIN A HOMOLOG"/>
    <property type="match status" value="1"/>
</dbReference>
<dbReference type="GO" id="GO:0003677">
    <property type="term" value="F:DNA binding"/>
    <property type="evidence" value="ECO:0007669"/>
    <property type="project" value="UniProtKB-KW"/>
</dbReference>
<protein>
    <submittedName>
        <fullName evidence="5">DNA-binding response regulator</fullName>
    </submittedName>
</protein>
<evidence type="ECO:0000259" key="3">
    <source>
        <dbReference type="PROSITE" id="PS50110"/>
    </source>
</evidence>
<evidence type="ECO:0000256" key="2">
    <source>
        <dbReference type="SAM" id="MobiDB-lite"/>
    </source>
</evidence>
<dbReference type="Gene3D" id="2.40.50.1020">
    <property type="entry name" value="LytTr DNA-binding domain"/>
    <property type="match status" value="1"/>
</dbReference>
<dbReference type="Gene3D" id="3.40.50.2300">
    <property type="match status" value="1"/>
</dbReference>
<dbReference type="PROSITE" id="PS50930">
    <property type="entry name" value="HTH_LYTTR"/>
    <property type="match status" value="1"/>
</dbReference>
<reference evidence="5" key="2">
    <citation type="submission" date="2020-09" db="EMBL/GenBank/DDBJ databases">
        <authorList>
            <person name="Sun Q."/>
            <person name="Zhou Y."/>
        </authorList>
    </citation>
    <scope>NUCLEOTIDE SEQUENCE</scope>
    <source>
        <strain evidence="5">CGMCC 1.15448</strain>
    </source>
</reference>
<proteinExistence type="predicted"/>
<dbReference type="Proteomes" id="UP000607559">
    <property type="component" value="Unassembled WGS sequence"/>
</dbReference>
<keyword evidence="6" id="KW-1185">Reference proteome</keyword>
<keyword evidence="1" id="KW-0597">Phosphoprotein</keyword>
<dbReference type="EMBL" id="BMJC01000008">
    <property type="protein sequence ID" value="GGB25216.1"/>
    <property type="molecule type" value="Genomic_DNA"/>
</dbReference>
<dbReference type="AlphaFoldDB" id="A0A8J2XXV0"/>
<dbReference type="Pfam" id="PF04397">
    <property type="entry name" value="LytTR"/>
    <property type="match status" value="1"/>
</dbReference>
<comment type="caution">
    <text evidence="5">The sequence shown here is derived from an EMBL/GenBank/DDBJ whole genome shotgun (WGS) entry which is preliminary data.</text>
</comment>
<reference evidence="5" key="1">
    <citation type="journal article" date="2014" name="Int. J. Syst. Evol. Microbiol.">
        <title>Complete genome sequence of Corynebacterium casei LMG S-19264T (=DSM 44701T), isolated from a smear-ripened cheese.</title>
        <authorList>
            <consortium name="US DOE Joint Genome Institute (JGI-PGF)"/>
            <person name="Walter F."/>
            <person name="Albersmeier A."/>
            <person name="Kalinowski J."/>
            <person name="Ruckert C."/>
        </authorList>
    </citation>
    <scope>NUCLEOTIDE SEQUENCE</scope>
    <source>
        <strain evidence="5">CGMCC 1.15448</strain>
    </source>
</reference>
<accession>A0A8J2XXV0</accession>
<evidence type="ECO:0000256" key="1">
    <source>
        <dbReference type="PROSITE-ProRule" id="PRU00169"/>
    </source>
</evidence>
<dbReference type="PANTHER" id="PTHR37299">
    <property type="entry name" value="TRANSCRIPTIONAL REGULATOR-RELATED"/>
    <property type="match status" value="1"/>
</dbReference>